<evidence type="ECO:0000256" key="5">
    <source>
        <dbReference type="ARBA" id="ARBA00022679"/>
    </source>
</evidence>
<evidence type="ECO:0000256" key="6">
    <source>
        <dbReference type="ARBA" id="ARBA00023141"/>
    </source>
</evidence>
<dbReference type="EC" id="2.5.1.54" evidence="8"/>
<dbReference type="SUPFAM" id="SSF51569">
    <property type="entry name" value="Aldolase"/>
    <property type="match status" value="1"/>
</dbReference>
<dbReference type="Pfam" id="PF00793">
    <property type="entry name" value="DAHP_synth_1"/>
    <property type="match status" value="1"/>
</dbReference>
<keyword evidence="4 8" id="KW-0028">Amino-acid biosynthesis</keyword>
<comment type="pathway">
    <text evidence="2 8">Metabolic intermediate biosynthesis; chorismate biosynthesis; chorismate from D-erythrose 4-phosphate and phosphoenolpyruvate: step 1/7.</text>
</comment>
<sequence length="354" mass="37179">MTTSAPAPPAGRVDQVAALPSPRALAAQLPLTSGLAATVDRARREVTDVLDGRDPRLLVVVGPCSVHDPVAATEYAVRLRAEADRLGEDLLVVMRVYFEKPRTSLGWRGLINDPGLDGSGDVVTGLRLARALLLDITALGVPSAVEFLDPLSAKYIEDLVTWGAIGARTVESQPHRQLASGLAMPIGMKNRPDGRISPAVDALLAAAASHVFPGVDADGAPALLRTAGNPDCHVVLRGGDGRPNHSAADVAGALALLRAAGLPERVVVDCSHGNSRKDHRRQPIVADDVCEQLTDGQHGLRGVLLESFLVPGRQDVVPGRTLAYGQSITDSCLGWEDTVAVLERLATAAAKRRG</sequence>
<reference evidence="10 11" key="1">
    <citation type="submission" date="2021-03" db="EMBL/GenBank/DDBJ databases">
        <title>Sequencing the genomes of 1000 actinobacteria strains.</title>
        <authorList>
            <person name="Klenk H.-P."/>
        </authorList>
    </citation>
    <scope>NUCLEOTIDE SEQUENCE [LARGE SCALE GENOMIC DNA]</scope>
    <source>
        <strain evidence="10 11">DSM 44580</strain>
    </source>
</reference>
<evidence type="ECO:0000256" key="7">
    <source>
        <dbReference type="ARBA" id="ARBA00047508"/>
    </source>
</evidence>
<dbReference type="EMBL" id="JAGIOO010000001">
    <property type="protein sequence ID" value="MBP2472374.1"/>
    <property type="molecule type" value="Genomic_DNA"/>
</dbReference>
<proteinExistence type="inferred from homology"/>
<comment type="function">
    <text evidence="1 8">Stereospecific condensation of phosphoenolpyruvate (PEP) and D-erythrose-4-phosphate (E4P) giving rise to 3-deoxy-D-arabino-heptulosonate-7-phosphate (DAHP).</text>
</comment>
<evidence type="ECO:0000259" key="9">
    <source>
        <dbReference type="Pfam" id="PF00793"/>
    </source>
</evidence>
<dbReference type="Gene3D" id="3.20.20.70">
    <property type="entry name" value="Aldolase class I"/>
    <property type="match status" value="1"/>
</dbReference>
<dbReference type="PANTHER" id="PTHR21225:SF12">
    <property type="entry name" value="PHOSPHO-2-DEHYDRO-3-DEOXYHEPTONATE ALDOLASE, TYROSINE-INHIBITED"/>
    <property type="match status" value="1"/>
</dbReference>
<protein>
    <recommendedName>
        <fullName evidence="8">Phospho-2-dehydro-3-deoxyheptonate aldolase</fullName>
        <ecNumber evidence="8">2.5.1.54</ecNumber>
    </recommendedName>
</protein>
<dbReference type="InterPro" id="IPR013785">
    <property type="entry name" value="Aldolase_TIM"/>
</dbReference>
<keyword evidence="6 8" id="KW-0057">Aromatic amino acid biosynthesis</keyword>
<evidence type="ECO:0000256" key="2">
    <source>
        <dbReference type="ARBA" id="ARBA00004688"/>
    </source>
</evidence>
<accession>A0ABS5A819</accession>
<dbReference type="PANTHER" id="PTHR21225">
    <property type="entry name" value="PHOSPHO-2-DEHYDRO-3-DEOXYHEPTONATE ALDOLASE DAHP SYNTHETASE"/>
    <property type="match status" value="1"/>
</dbReference>
<dbReference type="Proteomes" id="UP001519363">
    <property type="component" value="Unassembled WGS sequence"/>
</dbReference>
<evidence type="ECO:0000313" key="11">
    <source>
        <dbReference type="Proteomes" id="UP001519363"/>
    </source>
</evidence>
<evidence type="ECO:0000256" key="1">
    <source>
        <dbReference type="ARBA" id="ARBA00003726"/>
    </source>
</evidence>
<gene>
    <name evidence="10" type="ORF">JOF53_001246</name>
</gene>
<dbReference type="GO" id="GO:0003849">
    <property type="term" value="F:3-deoxy-7-phosphoheptulonate synthase activity"/>
    <property type="evidence" value="ECO:0007669"/>
    <property type="project" value="UniProtKB-EC"/>
</dbReference>
<organism evidence="10 11">
    <name type="scientific">Crossiella equi</name>
    <dbReference type="NCBI Taxonomy" id="130796"/>
    <lineage>
        <taxon>Bacteria</taxon>
        <taxon>Bacillati</taxon>
        <taxon>Actinomycetota</taxon>
        <taxon>Actinomycetes</taxon>
        <taxon>Pseudonocardiales</taxon>
        <taxon>Pseudonocardiaceae</taxon>
        <taxon>Crossiella</taxon>
    </lineage>
</organism>
<comment type="catalytic activity">
    <reaction evidence="7 8">
        <text>D-erythrose 4-phosphate + phosphoenolpyruvate + H2O = 7-phospho-2-dehydro-3-deoxy-D-arabino-heptonate + phosphate</text>
        <dbReference type="Rhea" id="RHEA:14717"/>
        <dbReference type="ChEBI" id="CHEBI:15377"/>
        <dbReference type="ChEBI" id="CHEBI:16897"/>
        <dbReference type="ChEBI" id="CHEBI:43474"/>
        <dbReference type="ChEBI" id="CHEBI:58394"/>
        <dbReference type="ChEBI" id="CHEBI:58702"/>
        <dbReference type="EC" id="2.5.1.54"/>
    </reaction>
</comment>
<keyword evidence="5 8" id="KW-0808">Transferase</keyword>
<dbReference type="PIRSF" id="PIRSF001361">
    <property type="entry name" value="DAHP_synthase"/>
    <property type="match status" value="1"/>
</dbReference>
<dbReference type="RefSeq" id="WP_209706457.1">
    <property type="nucleotide sequence ID" value="NZ_JAGIOO010000001.1"/>
</dbReference>
<evidence type="ECO:0000313" key="10">
    <source>
        <dbReference type="EMBL" id="MBP2472374.1"/>
    </source>
</evidence>
<evidence type="ECO:0000256" key="4">
    <source>
        <dbReference type="ARBA" id="ARBA00022605"/>
    </source>
</evidence>
<keyword evidence="11" id="KW-1185">Reference proteome</keyword>
<dbReference type="InterPro" id="IPR006218">
    <property type="entry name" value="DAHP1/KDSA"/>
</dbReference>
<dbReference type="NCBIfam" id="TIGR00034">
    <property type="entry name" value="aroFGH"/>
    <property type="match status" value="1"/>
</dbReference>
<comment type="caution">
    <text evidence="10">The sequence shown here is derived from an EMBL/GenBank/DDBJ whole genome shotgun (WGS) entry which is preliminary data.</text>
</comment>
<comment type="similarity">
    <text evidence="3 8">Belongs to the class-I DAHP synthase family.</text>
</comment>
<dbReference type="NCBIfam" id="NF009395">
    <property type="entry name" value="PRK12755.1"/>
    <property type="match status" value="1"/>
</dbReference>
<feature type="domain" description="DAHP synthetase I/KDSA" evidence="9">
    <location>
        <begin position="47"/>
        <end position="342"/>
    </location>
</feature>
<name>A0ABS5A819_9PSEU</name>
<dbReference type="InterPro" id="IPR006219">
    <property type="entry name" value="DAHP_synth_1"/>
</dbReference>
<evidence type="ECO:0000256" key="3">
    <source>
        <dbReference type="ARBA" id="ARBA00007985"/>
    </source>
</evidence>
<evidence type="ECO:0000256" key="8">
    <source>
        <dbReference type="PIRNR" id="PIRNR001361"/>
    </source>
</evidence>